<evidence type="ECO:0000256" key="2">
    <source>
        <dbReference type="SAM" id="MobiDB-lite"/>
    </source>
</evidence>
<feature type="region of interest" description="Disordered" evidence="2">
    <location>
        <begin position="859"/>
        <end position="931"/>
    </location>
</feature>
<name>A0ABR3GXS5_9PEZI</name>
<feature type="compositionally biased region" description="Polar residues" evidence="2">
    <location>
        <begin position="889"/>
        <end position="901"/>
    </location>
</feature>
<gene>
    <name evidence="3" type="ORF">Q9L58_000044</name>
</gene>
<dbReference type="EMBL" id="JBBBZM010000001">
    <property type="protein sequence ID" value="KAL0640739.1"/>
    <property type="molecule type" value="Genomic_DNA"/>
</dbReference>
<feature type="region of interest" description="Disordered" evidence="2">
    <location>
        <begin position="757"/>
        <end position="834"/>
    </location>
</feature>
<evidence type="ECO:0000313" key="3">
    <source>
        <dbReference type="EMBL" id="KAL0640739.1"/>
    </source>
</evidence>
<organism evidence="3 4">
    <name type="scientific">Discina gigas</name>
    <dbReference type="NCBI Taxonomy" id="1032678"/>
    <lineage>
        <taxon>Eukaryota</taxon>
        <taxon>Fungi</taxon>
        <taxon>Dikarya</taxon>
        <taxon>Ascomycota</taxon>
        <taxon>Pezizomycotina</taxon>
        <taxon>Pezizomycetes</taxon>
        <taxon>Pezizales</taxon>
        <taxon>Discinaceae</taxon>
        <taxon>Discina</taxon>
    </lineage>
</organism>
<feature type="compositionally biased region" description="Acidic residues" evidence="2">
    <location>
        <begin position="871"/>
        <end position="885"/>
    </location>
</feature>
<keyword evidence="1" id="KW-0175">Coiled coil</keyword>
<protein>
    <submittedName>
        <fullName evidence="3">Uncharacterized protein</fullName>
    </submittedName>
</protein>
<feature type="compositionally biased region" description="Polar residues" evidence="2">
    <location>
        <begin position="779"/>
        <end position="789"/>
    </location>
</feature>
<feature type="coiled-coil region" evidence="1">
    <location>
        <begin position="604"/>
        <end position="666"/>
    </location>
</feature>
<keyword evidence="4" id="KW-1185">Reference proteome</keyword>
<accession>A0ABR3GXS5</accession>
<feature type="coiled-coil region" evidence="1">
    <location>
        <begin position="480"/>
        <end position="514"/>
    </location>
</feature>
<evidence type="ECO:0000256" key="1">
    <source>
        <dbReference type="SAM" id="Coils"/>
    </source>
</evidence>
<feature type="compositionally biased region" description="Acidic residues" evidence="2">
    <location>
        <begin position="922"/>
        <end position="931"/>
    </location>
</feature>
<comment type="caution">
    <text evidence="3">The sequence shown here is derived from an EMBL/GenBank/DDBJ whole genome shotgun (WGS) entry which is preliminary data.</text>
</comment>
<evidence type="ECO:0000313" key="4">
    <source>
        <dbReference type="Proteomes" id="UP001447188"/>
    </source>
</evidence>
<feature type="coiled-coil region" evidence="1">
    <location>
        <begin position="548"/>
        <end position="575"/>
    </location>
</feature>
<proteinExistence type="predicted"/>
<reference evidence="3 4" key="1">
    <citation type="submission" date="2024-02" db="EMBL/GenBank/DDBJ databases">
        <title>Discinaceae phylogenomics.</title>
        <authorList>
            <person name="Dirks A.C."/>
            <person name="James T.Y."/>
        </authorList>
    </citation>
    <scope>NUCLEOTIDE SEQUENCE [LARGE SCALE GENOMIC DNA]</scope>
    <source>
        <strain evidence="3 4">ACD0624</strain>
    </source>
</reference>
<dbReference type="Proteomes" id="UP001447188">
    <property type="component" value="Unassembled WGS sequence"/>
</dbReference>
<feature type="compositionally biased region" description="Polar residues" evidence="2">
    <location>
        <begin position="800"/>
        <end position="824"/>
    </location>
</feature>
<feature type="coiled-coil region" evidence="1">
    <location>
        <begin position="420"/>
        <end position="451"/>
    </location>
</feature>
<sequence length="931" mass="103816">MADLLTPAQKIQLRDRMAGFINTTDRSILLLALATLACIGHVLEGNDETRLLTSGDNRQTRGNKDFFHGKKAMKLLQLATNIAIDLASKESTDCENTVEELKLATVIVTAVGDGVKDSLLFSTDALNTAKLLEKAQRPGLNEGVLKELLIFSVALFPKHSPIPGLAKIVGNLCRESFQNWREDQSSMFLPPAMAGILGTMAPQELISDLIHSTLTVAASPLPMIYRSLASLQDRILFIKSLSDLVPGSRQLRTSILSGLFTNEFSRPISAFLSAHKNEPSYVCQDCEICPTRLLSFQKELASELCVLILRAGMYTQHDENISLDPALASLLLKKQAQVAGVKSACPTHYFSQSESKPRNIVTLFEASATPENRVNSRDWRQHLYKVLQGDANRQHESIVAVMSEICRDLEVRCEGVERPLHEAEERSEKLRREVEQLRENLEQEVEMKLSAIEARETLKQEKERLGSSFEKVIGEIQTSLGEAITNAQKSETRAQELEDMLQTSRAETQQVRGESQQIIERLTTAQHSELHAAKVAADKLAVDHIAILNDHQETIEELRGKNESLSYEFEELQKKYGELGRGKFEVDERVGWLNKELSGMSLELECQKAMIARKDSELETLEKSLDEADEEEKELKKEIDRLEMRLETMEDVVRGLENKVEETAENGLKSCQKLDTEHSSVILRLKLAHDEAVHRLNTQLQRTREDWNRERDTQFSENRALMKKINKLHAYQEQKAKEAENLARQLIGAMSKPGDFAGFLDGGTSNPTQDDTPKRQPILVSSTSTTQLPRSLGRRRSDITDISGSPPSRNGSTPKRTKTKQTPETPRPMQSKIIFKSAKVVPDRRKTIAALEKENHTPACSGIIKGTTTDPDTEGGEEDDAEEEGPPASNYSETALFTSTPKAGLGIETTGTGRLMGGIGSEYDDDTTMDF</sequence>